<dbReference type="PANTHER" id="PTHR46400:SF11">
    <property type="entry name" value="OS04G0571200 PROTEIN"/>
    <property type="match status" value="1"/>
</dbReference>
<dbReference type="PROSITE" id="PS50089">
    <property type="entry name" value="ZF_RING_2"/>
    <property type="match status" value="1"/>
</dbReference>
<dbReference type="GO" id="GO:0046621">
    <property type="term" value="P:negative regulation of organ growth"/>
    <property type="evidence" value="ECO:0007669"/>
    <property type="project" value="InterPro"/>
</dbReference>
<reference evidence="4" key="2">
    <citation type="submission" date="2023-04" db="EMBL/GenBank/DDBJ databases">
        <authorList>
            <person name="Bruccoleri R.E."/>
            <person name="Oakeley E.J."/>
            <person name="Faust A.-M."/>
            <person name="Dessus-Babus S."/>
            <person name="Altorfer M."/>
            <person name="Burckhardt D."/>
            <person name="Oertli M."/>
            <person name="Naumann U."/>
            <person name="Petersen F."/>
            <person name="Wong J."/>
        </authorList>
    </citation>
    <scope>NUCLEOTIDE SEQUENCE</scope>
    <source>
        <strain evidence="4">GSM-AAB239-AS_SAM_17_03QT</strain>
        <tissue evidence="4">Leaf</tissue>
    </source>
</reference>
<keyword evidence="5" id="KW-1185">Reference proteome</keyword>
<reference evidence="4" key="1">
    <citation type="journal article" date="2023" name="GigaByte">
        <title>Genome assembly of the bearded iris, Iris pallida Lam.</title>
        <authorList>
            <person name="Bruccoleri R.E."/>
            <person name="Oakeley E.J."/>
            <person name="Faust A.M.E."/>
            <person name="Altorfer M."/>
            <person name="Dessus-Babus S."/>
            <person name="Burckhardt D."/>
            <person name="Oertli M."/>
            <person name="Naumann U."/>
            <person name="Petersen F."/>
            <person name="Wong J."/>
        </authorList>
    </citation>
    <scope>NUCLEOTIDE SEQUENCE</scope>
    <source>
        <strain evidence="4">GSM-AAB239-AS_SAM_17_03QT</strain>
    </source>
</reference>
<accession>A0AAX6GD38</accession>
<dbReference type="Pfam" id="PF13639">
    <property type="entry name" value="zf-RING_2"/>
    <property type="match status" value="1"/>
</dbReference>
<dbReference type="FunFam" id="3.30.40.10:FF:000226">
    <property type="entry name" value="E3 ubiquitin ligase BIG BROTHER"/>
    <property type="match status" value="1"/>
</dbReference>
<dbReference type="SUPFAM" id="SSF57850">
    <property type="entry name" value="RING/U-box"/>
    <property type="match status" value="1"/>
</dbReference>
<evidence type="ECO:0000313" key="5">
    <source>
        <dbReference type="Proteomes" id="UP001140949"/>
    </source>
</evidence>
<name>A0AAX6GD38_IRIPA</name>
<dbReference type="EMBL" id="JANAVB010021036">
    <property type="protein sequence ID" value="KAJ6826168.1"/>
    <property type="molecule type" value="Genomic_DNA"/>
</dbReference>
<evidence type="ECO:0000259" key="2">
    <source>
        <dbReference type="PROSITE" id="PS50089"/>
    </source>
</evidence>
<evidence type="ECO:0000256" key="1">
    <source>
        <dbReference type="PROSITE-ProRule" id="PRU00175"/>
    </source>
</evidence>
<dbReference type="GO" id="GO:0016567">
    <property type="term" value="P:protein ubiquitination"/>
    <property type="evidence" value="ECO:0007669"/>
    <property type="project" value="InterPro"/>
</dbReference>
<sequence>MKVELETKDKQQVKVHYVNTPVHCVVEEKFGEHSHDNDLELQETLYESLQRSAHIDLAISSTSTNLTPNQNRDLSRGEANSSETMIIDLQLAMDEALAKELQEVENQLAGTSIMQMARTEAGTSRESSTENRVPNPANTSVQVTRQYDIDPYNMTYEQAAKRADIIFWIEEHKISANFPCFRLTVAEAFIFHIQSQELQTLSEAIGAESRGLTDELISFLPSSTYKIGIFSRRDKHEECVICYMTYKNRDKLITLPCRHQYHKSCVTRWLKINKACPICNDDVFGS</sequence>
<dbReference type="GO" id="GO:0004842">
    <property type="term" value="F:ubiquitin-protein transferase activity"/>
    <property type="evidence" value="ECO:0007669"/>
    <property type="project" value="InterPro"/>
</dbReference>
<dbReference type="Proteomes" id="UP001140949">
    <property type="component" value="Unassembled WGS sequence"/>
</dbReference>
<keyword evidence="1" id="KW-0862">Zinc</keyword>
<gene>
    <name evidence="4" type="ORF">M6B38_374240</name>
    <name evidence="3" type="ORF">M6B38_398200</name>
</gene>
<dbReference type="PANTHER" id="PTHR46400">
    <property type="entry name" value="RING/U-BOX SUPERFAMILY PROTEIN"/>
    <property type="match status" value="1"/>
</dbReference>
<dbReference type="InterPro" id="IPR001841">
    <property type="entry name" value="Znf_RING"/>
</dbReference>
<dbReference type="AlphaFoldDB" id="A0AAX6GD38"/>
<organism evidence="4 5">
    <name type="scientific">Iris pallida</name>
    <name type="common">Sweet iris</name>
    <dbReference type="NCBI Taxonomy" id="29817"/>
    <lineage>
        <taxon>Eukaryota</taxon>
        <taxon>Viridiplantae</taxon>
        <taxon>Streptophyta</taxon>
        <taxon>Embryophyta</taxon>
        <taxon>Tracheophyta</taxon>
        <taxon>Spermatophyta</taxon>
        <taxon>Magnoliopsida</taxon>
        <taxon>Liliopsida</taxon>
        <taxon>Asparagales</taxon>
        <taxon>Iridaceae</taxon>
        <taxon>Iridoideae</taxon>
        <taxon>Irideae</taxon>
        <taxon>Iris</taxon>
    </lineage>
</organism>
<dbReference type="Gene3D" id="3.30.40.10">
    <property type="entry name" value="Zinc/RING finger domain, C3HC4 (zinc finger)"/>
    <property type="match status" value="1"/>
</dbReference>
<dbReference type="InterPro" id="IPR013083">
    <property type="entry name" value="Znf_RING/FYVE/PHD"/>
</dbReference>
<protein>
    <submittedName>
        <fullName evidence="4">E3 ubiquitin ligase BIG BROTHER-like</fullName>
    </submittedName>
</protein>
<dbReference type="GO" id="GO:0031624">
    <property type="term" value="F:ubiquitin conjugating enzyme binding"/>
    <property type="evidence" value="ECO:0007669"/>
    <property type="project" value="TreeGrafter"/>
</dbReference>
<comment type="caution">
    <text evidence="4">The sequence shown here is derived from an EMBL/GenBank/DDBJ whole genome shotgun (WGS) entry which is preliminary data.</text>
</comment>
<dbReference type="EMBL" id="JANAVB010025794">
    <property type="protein sequence ID" value="KAJ6820247.1"/>
    <property type="molecule type" value="Genomic_DNA"/>
</dbReference>
<proteinExistence type="predicted"/>
<evidence type="ECO:0000313" key="4">
    <source>
        <dbReference type="EMBL" id="KAJ6826168.1"/>
    </source>
</evidence>
<dbReference type="SMART" id="SM00184">
    <property type="entry name" value="RING"/>
    <property type="match status" value="1"/>
</dbReference>
<feature type="domain" description="RING-type" evidence="2">
    <location>
        <begin position="239"/>
        <end position="280"/>
    </location>
</feature>
<keyword evidence="1" id="KW-0863">Zinc-finger</keyword>
<dbReference type="InterPro" id="IPR033276">
    <property type="entry name" value="BB"/>
</dbReference>
<keyword evidence="1" id="KW-0479">Metal-binding</keyword>
<evidence type="ECO:0000313" key="3">
    <source>
        <dbReference type="EMBL" id="KAJ6820247.1"/>
    </source>
</evidence>
<dbReference type="GO" id="GO:0008270">
    <property type="term" value="F:zinc ion binding"/>
    <property type="evidence" value="ECO:0007669"/>
    <property type="project" value="UniProtKB-KW"/>
</dbReference>